<evidence type="ECO:0000313" key="8">
    <source>
        <dbReference type="Proteomes" id="UP001142078"/>
    </source>
</evidence>
<name>A0A9X2MED0_9FIRM</name>
<dbReference type="Proteomes" id="UP001142078">
    <property type="component" value="Unassembled WGS sequence"/>
</dbReference>
<dbReference type="InterPro" id="IPR037187">
    <property type="entry name" value="DnaK_N"/>
</dbReference>
<protein>
    <submittedName>
        <fullName evidence="7">TraR/DksA C4-type zinc finger protein</fullName>
    </submittedName>
</protein>
<keyword evidence="2" id="KW-0863">Zinc-finger</keyword>
<keyword evidence="1" id="KW-0479">Metal-binding</keyword>
<reference evidence="7" key="1">
    <citation type="submission" date="2022-07" db="EMBL/GenBank/DDBJ databases">
        <title>Enhanced cultured diversity of the mouse gut microbiota enables custom-made synthetic communities.</title>
        <authorList>
            <person name="Afrizal A."/>
        </authorList>
    </citation>
    <scope>NUCLEOTIDE SEQUENCE</scope>
    <source>
        <strain evidence="7">DSM 29482</strain>
    </source>
</reference>
<keyword evidence="8" id="KW-1185">Reference proteome</keyword>
<dbReference type="PROSITE" id="PS01102">
    <property type="entry name" value="ZF_DKSA_1"/>
    <property type="match status" value="1"/>
</dbReference>
<feature type="region of interest" description="Disordered" evidence="5">
    <location>
        <begin position="167"/>
        <end position="191"/>
    </location>
</feature>
<evidence type="ECO:0000256" key="2">
    <source>
        <dbReference type="ARBA" id="ARBA00022771"/>
    </source>
</evidence>
<gene>
    <name evidence="7" type="ORF">NSA23_00375</name>
</gene>
<evidence type="ECO:0000256" key="5">
    <source>
        <dbReference type="SAM" id="MobiDB-lite"/>
    </source>
</evidence>
<dbReference type="SUPFAM" id="SSF109635">
    <property type="entry name" value="DnaK suppressor protein DksA, alpha-hairpin domain"/>
    <property type="match status" value="1"/>
</dbReference>
<dbReference type="Pfam" id="PF01258">
    <property type="entry name" value="zf-dskA_traR"/>
    <property type="match status" value="1"/>
</dbReference>
<comment type="caution">
    <text evidence="7">The sequence shown here is derived from an EMBL/GenBank/DDBJ whole genome shotgun (WGS) entry which is preliminary data.</text>
</comment>
<dbReference type="Gene3D" id="1.20.120.910">
    <property type="entry name" value="DksA, coiled-coil domain"/>
    <property type="match status" value="1"/>
</dbReference>
<dbReference type="InterPro" id="IPR014240">
    <property type="entry name" value="YteA"/>
</dbReference>
<dbReference type="InterPro" id="IPR000962">
    <property type="entry name" value="Znf_DskA_TraR"/>
</dbReference>
<evidence type="ECO:0000256" key="4">
    <source>
        <dbReference type="PROSITE-ProRule" id="PRU00510"/>
    </source>
</evidence>
<organism evidence="7 8">
    <name type="scientific">Anaerosalibacter massiliensis</name>
    <dbReference type="NCBI Taxonomy" id="1347392"/>
    <lineage>
        <taxon>Bacteria</taxon>
        <taxon>Bacillati</taxon>
        <taxon>Bacillota</taxon>
        <taxon>Tissierellia</taxon>
        <taxon>Tissierellales</taxon>
        <taxon>Sporanaerobacteraceae</taxon>
        <taxon>Anaerosalibacter</taxon>
    </lineage>
</organism>
<evidence type="ECO:0000313" key="7">
    <source>
        <dbReference type="EMBL" id="MCR2042558.1"/>
    </source>
</evidence>
<sequence>MDQTKKEHYKKLLFKEKERVENLLNGMEGNHLGSMEEYGKELSFYDNHPADLGTEVFMMEHDMGLKNKNKDIIYEIETSIDKLEEGNYGICENCGVEIEKDRLELIPYIKLCLDCSKKKLPLDIKMSFRPEEEDRESPFGRRNIEISDKTDMDFDREDSYQAVARYNKVEKDPSDTTGDNQGIFDETEEGIVEDVEKISEKDFKDTL</sequence>
<dbReference type="EMBL" id="JANJZL010000001">
    <property type="protein sequence ID" value="MCR2042558.1"/>
    <property type="molecule type" value="Genomic_DNA"/>
</dbReference>
<dbReference type="GO" id="GO:0008270">
    <property type="term" value="F:zinc ion binding"/>
    <property type="evidence" value="ECO:0007669"/>
    <property type="project" value="UniProtKB-KW"/>
</dbReference>
<feature type="zinc finger region" description="dksA C4-type" evidence="4">
    <location>
        <begin position="91"/>
        <end position="115"/>
    </location>
</feature>
<dbReference type="InterPro" id="IPR020458">
    <property type="entry name" value="Znf_DskA_TraR_CS"/>
</dbReference>
<evidence type="ECO:0000256" key="1">
    <source>
        <dbReference type="ARBA" id="ARBA00022723"/>
    </source>
</evidence>
<dbReference type="PANTHER" id="PTHR33823:SF4">
    <property type="entry name" value="GENERAL STRESS PROTEIN 16O"/>
    <property type="match status" value="1"/>
</dbReference>
<evidence type="ECO:0000259" key="6">
    <source>
        <dbReference type="Pfam" id="PF01258"/>
    </source>
</evidence>
<dbReference type="OrthoDB" id="9811543at2"/>
<dbReference type="SUPFAM" id="SSF57716">
    <property type="entry name" value="Glucocorticoid receptor-like (DNA-binding domain)"/>
    <property type="match status" value="1"/>
</dbReference>
<dbReference type="PROSITE" id="PS51128">
    <property type="entry name" value="ZF_DKSA_2"/>
    <property type="match status" value="1"/>
</dbReference>
<dbReference type="NCBIfam" id="TIGR02890">
    <property type="entry name" value="bacill_yteA"/>
    <property type="match status" value="1"/>
</dbReference>
<accession>A0A9X2MED0</accession>
<feature type="domain" description="Zinc finger DksA/TraR C4-type" evidence="6">
    <location>
        <begin position="86"/>
        <end position="115"/>
    </location>
</feature>
<keyword evidence="3" id="KW-0862">Zinc</keyword>
<dbReference type="RefSeq" id="WP_042682101.1">
    <property type="nucleotide sequence ID" value="NZ_CABKTM010000043.1"/>
</dbReference>
<proteinExistence type="predicted"/>
<dbReference type="AlphaFoldDB" id="A0A9X2MED0"/>
<dbReference type="PANTHER" id="PTHR33823">
    <property type="entry name" value="RNA POLYMERASE-BINDING TRANSCRIPTION FACTOR DKSA-RELATED"/>
    <property type="match status" value="1"/>
</dbReference>
<evidence type="ECO:0000256" key="3">
    <source>
        <dbReference type="ARBA" id="ARBA00022833"/>
    </source>
</evidence>